<dbReference type="Proteomes" id="UP000475928">
    <property type="component" value="Unassembled WGS sequence"/>
</dbReference>
<dbReference type="AlphaFoldDB" id="A0A6A0BAD7"/>
<reference evidence="2 3" key="1">
    <citation type="submission" date="2020-02" db="EMBL/GenBank/DDBJ databases">
        <title>Draft genome sequence of Lactococcus sp. Hs20B0-1.</title>
        <authorList>
            <person name="Noda S."/>
            <person name="Yuki M."/>
            <person name="Ohkuma M."/>
        </authorList>
    </citation>
    <scope>NUCLEOTIDE SEQUENCE [LARGE SCALE GENOMIC DNA]</scope>
    <source>
        <strain evidence="2 3">Hs20B0-1</strain>
    </source>
</reference>
<dbReference type="EMBL" id="BLLH01000016">
    <property type="protein sequence ID" value="GFH41421.1"/>
    <property type="molecule type" value="Genomic_DNA"/>
</dbReference>
<feature type="region of interest" description="Disordered" evidence="1">
    <location>
        <begin position="13"/>
        <end position="68"/>
    </location>
</feature>
<keyword evidence="3" id="KW-1185">Reference proteome</keyword>
<evidence type="ECO:0000313" key="3">
    <source>
        <dbReference type="Proteomes" id="UP000475928"/>
    </source>
</evidence>
<name>A0A6A0BAD7_9LACT</name>
<sequence length="225" mass="26289">MVKSIQKQMEELKENYRKQQTEKVVDESLNEMKTEEIITKDEIEDTPSKNESKKSKRKEVKEISEDELEVKSVEEVEEQQEEEIIPENKPAVKINTTSLTATTNQEYLKKIIDKQATFEGINEEIRIISEKNSEYINELATEQTNYEKQLAIASETIPQDFKDLFKLSGGTNTHPGLKLIKLAERTNINELQLFKIKIERLNIEIEKNNIQLELKVEELQKVFMK</sequence>
<evidence type="ECO:0000313" key="2">
    <source>
        <dbReference type="EMBL" id="GFH41421.1"/>
    </source>
</evidence>
<proteinExistence type="predicted"/>
<evidence type="ECO:0000256" key="1">
    <source>
        <dbReference type="SAM" id="MobiDB-lite"/>
    </source>
</evidence>
<comment type="caution">
    <text evidence="2">The sequence shown here is derived from an EMBL/GenBank/DDBJ whole genome shotgun (WGS) entry which is preliminary data.</text>
</comment>
<dbReference type="RefSeq" id="WP_172357906.1">
    <property type="nucleotide sequence ID" value="NZ_BLLH01000016.1"/>
</dbReference>
<gene>
    <name evidence="2" type="ORF">Hs20B_18190</name>
</gene>
<accession>A0A6A0BAD7</accession>
<organism evidence="2 3">
    <name type="scientific">Pseudolactococcus insecticola</name>
    <dbReference type="NCBI Taxonomy" id="2709158"/>
    <lineage>
        <taxon>Bacteria</taxon>
        <taxon>Bacillati</taxon>
        <taxon>Bacillota</taxon>
        <taxon>Bacilli</taxon>
        <taxon>Lactobacillales</taxon>
        <taxon>Streptococcaceae</taxon>
        <taxon>Pseudolactococcus</taxon>
    </lineage>
</organism>
<protein>
    <submittedName>
        <fullName evidence="2">Uncharacterized protein</fullName>
    </submittedName>
</protein>